<feature type="compositionally biased region" description="Basic and acidic residues" evidence="2">
    <location>
        <begin position="736"/>
        <end position="761"/>
    </location>
</feature>
<feature type="compositionally biased region" description="Basic and acidic residues" evidence="2">
    <location>
        <begin position="800"/>
        <end position="810"/>
    </location>
</feature>
<dbReference type="PANTHER" id="PTHR46528:SF1">
    <property type="entry name" value="PROTEIN SON"/>
    <property type="match status" value="1"/>
</dbReference>
<dbReference type="PROSITE" id="PS50174">
    <property type="entry name" value="G_PATCH"/>
    <property type="match status" value="1"/>
</dbReference>
<evidence type="ECO:0000256" key="1">
    <source>
        <dbReference type="PROSITE-ProRule" id="PRU00266"/>
    </source>
</evidence>
<feature type="compositionally biased region" description="Basic residues" evidence="2">
    <location>
        <begin position="524"/>
        <end position="623"/>
    </location>
</feature>
<feature type="compositionally biased region" description="Basic and acidic residues" evidence="2">
    <location>
        <begin position="393"/>
        <end position="410"/>
    </location>
</feature>
<evidence type="ECO:0000256" key="2">
    <source>
        <dbReference type="SAM" id="MobiDB-lite"/>
    </source>
</evidence>
<keyword evidence="6" id="KW-1185">Reference proteome</keyword>
<feature type="compositionally biased region" description="Acidic residues" evidence="2">
    <location>
        <begin position="903"/>
        <end position="914"/>
    </location>
</feature>
<feature type="compositionally biased region" description="Basic residues" evidence="2">
    <location>
        <begin position="357"/>
        <end position="367"/>
    </location>
</feature>
<feature type="compositionally biased region" description="Polar residues" evidence="2">
    <location>
        <begin position="465"/>
        <end position="493"/>
    </location>
</feature>
<proteinExistence type="predicted"/>
<feature type="compositionally biased region" description="Basic and acidic residues" evidence="2">
    <location>
        <begin position="627"/>
        <end position="639"/>
    </location>
</feature>
<feature type="compositionally biased region" description="Basic residues" evidence="2">
    <location>
        <begin position="448"/>
        <end position="463"/>
    </location>
</feature>
<feature type="region of interest" description="Disordered" evidence="2">
    <location>
        <begin position="1162"/>
        <end position="1205"/>
    </location>
</feature>
<protein>
    <recommendedName>
        <fullName evidence="7">Protein SON</fullName>
    </recommendedName>
</protein>
<keyword evidence="1" id="KW-0694">RNA-binding</keyword>
<feature type="compositionally biased region" description="Basic and acidic residues" evidence="2">
    <location>
        <begin position="274"/>
        <end position="351"/>
    </location>
</feature>
<feature type="region of interest" description="Disordered" evidence="2">
    <location>
        <begin position="274"/>
        <end position="763"/>
    </location>
</feature>
<evidence type="ECO:0008006" key="7">
    <source>
        <dbReference type="Google" id="ProtNLM"/>
    </source>
</evidence>
<feature type="region of interest" description="Disordered" evidence="2">
    <location>
        <begin position="42"/>
        <end position="138"/>
    </location>
</feature>
<dbReference type="EMBL" id="JARKIK010000086">
    <property type="protein sequence ID" value="KAK8724299.1"/>
    <property type="molecule type" value="Genomic_DNA"/>
</dbReference>
<feature type="compositionally biased region" description="Pro residues" evidence="2">
    <location>
        <begin position="685"/>
        <end position="702"/>
    </location>
</feature>
<feature type="compositionally biased region" description="Basic residues" evidence="2">
    <location>
        <begin position="994"/>
        <end position="1030"/>
    </location>
</feature>
<accession>A0AAW0W4F8</accession>
<feature type="domain" description="DRBM" evidence="3">
    <location>
        <begin position="1361"/>
        <end position="1431"/>
    </location>
</feature>
<evidence type="ECO:0000259" key="4">
    <source>
        <dbReference type="PROSITE" id="PS50174"/>
    </source>
</evidence>
<sequence length="1441" mass="162965">MGDVESNKTSDEIINELFSSLNVPLSPKLCEIEEKYAKNEVINIGDSENSDDFPVNFDEESDSLSSESDEEAKGASSVVQDETQDGKNEKRKSTKKKKDKKKKKKKRRKKGDGGRHKHKKRKKKEGSETLEDEQLSVSILQDIKVRNQALIEKIMVQEEIKKAQLSDVKDKNRKMSDGKERDKIMSDGKEKGKSMLDAKEESKSILDAQEKNKNMLDVKEKDKIMLDIKEKDKNACMSDIKKKNIPDVKEKEKNIYLKEKDSVSDIKEKDKNVLNVKEKDKGMSDVKEKDKGMSDIKEKDKGVSDVKEKDKGMSIVKEKDKGMSIVKEKDKGMSDLKEKGKNMLDVKDKDNMSAVKEKHKNISHSKSPKLNDNSSGGAEADTKKIVSISISDVDSKGELQGKLSKSDETATSKSKSPALPISNSLNNVHLKSESLCGGRRKYSESRSRSRSRGSKCSRSRSKSKCYQNKSRTRSPIVSESNKRSSPVSRSLTPRGTKKLRSSKSGSRSSSRRRSRSRSEGNSRSRSRRNSNSRSRRNSGSRSRRNSGSRSRRNSSSRSRRNSGSRSRRNSNSRSRRNSRSRSHRKSRSRSRRKSRSRSHRKSRSRSHKRSISKSHRSKSRSPKRSSFSKEKFDLFDKLRQNSNKITELKGSNDQNNDSKTTPSPGIGLKIQNGSGGVIALDSIPLPIPPSTLPDPRSIPLPQPVTLDDSLKESRTTNGVDLDLKAIPIPSQSGDSPSKEQDSCKTKDGNKIKQDEGSDKAKTKTIIIKSLKDSLVFLQAQEEAERRAKEIAENQENSTEETEKKSDTGVEDKEEVEERETSEEKNHVEDTEEKEVLEVKNDLVEKKVVVKEKREEIEIKEEVVASNTDKKIDSVETKKDEVLDNVDVEKNEEQKVDDTANGMEEGEIASEDEESEGKCSSKPHSKKKAKKNKNKSKEKRKSRKDKEKTKDEKKKGPERSKSRERDRTRSRSRDKHKSRRHSSNSRNKDRDYDRRHRRHSRSRSRGRSSRLHHKTYSRSRSRSKSRSRRKRDPTSDLRDKVTRKRLLEIARRNAVYLMQNGCLPPSVEQEQLVKIKAGGKSVDELTDFCKQLVASGNYSDVDLSDPSLSSGDDRDNPDKPFSNTRHPFSVRDTKPILMNIRNAPMLPTKTNAERLAGQAKLREQFPVSSGSQHRTKGELTSSEGKHQTESDWVPVPPKEKKEEDKVFPQTEVQAVDISQIVSTRLSAMRKLQDNPHDSEAIKTLHNVQKEMQNWALSKQEPGQFTGTTGVKVLSQEELSAGHQAWARKEQFKEAAPVRPQFGLKMLQKMGWSPGEGLGKNKEGTIEPLLLDVKMDKKGFHAQEELTPKKQPIPLAKDLSGKHPVSALVELCSKRKWSPPDFEMVFDCGPDHKKNFLMKVMVNGQEFKPSVAASTKKMAKANAAAAYLQSLGLFPKDPNNPLL</sequence>
<dbReference type="InterPro" id="IPR014720">
    <property type="entry name" value="dsRBD_dom"/>
</dbReference>
<dbReference type="Pfam" id="PF01585">
    <property type="entry name" value="G-patch"/>
    <property type="match status" value="1"/>
</dbReference>
<feature type="compositionally biased region" description="Low complexity" evidence="2">
    <location>
        <begin position="1098"/>
        <end position="1109"/>
    </location>
</feature>
<dbReference type="CDD" id="cd19870">
    <property type="entry name" value="DSRM_SON-like"/>
    <property type="match status" value="1"/>
</dbReference>
<dbReference type="Pfam" id="PF00035">
    <property type="entry name" value="dsrm"/>
    <property type="match status" value="1"/>
</dbReference>
<dbReference type="GO" id="GO:0003723">
    <property type="term" value="F:RNA binding"/>
    <property type="evidence" value="ECO:0007669"/>
    <property type="project" value="UniProtKB-UniRule"/>
</dbReference>
<dbReference type="PANTHER" id="PTHR46528">
    <property type="entry name" value="PROTEIN SON"/>
    <property type="match status" value="1"/>
</dbReference>
<feature type="region of interest" description="Disordered" evidence="2">
    <location>
        <begin position="783"/>
        <end position="836"/>
    </location>
</feature>
<evidence type="ECO:0000313" key="6">
    <source>
        <dbReference type="Proteomes" id="UP001445076"/>
    </source>
</evidence>
<feature type="region of interest" description="Disordered" evidence="2">
    <location>
        <begin position="856"/>
        <end position="1042"/>
    </location>
</feature>
<reference evidence="5 6" key="1">
    <citation type="journal article" date="2024" name="BMC Genomics">
        <title>Genome assembly of redclaw crayfish (Cherax quadricarinatus) provides insights into its immune adaptation and hypoxia tolerance.</title>
        <authorList>
            <person name="Liu Z."/>
            <person name="Zheng J."/>
            <person name="Li H."/>
            <person name="Fang K."/>
            <person name="Wang S."/>
            <person name="He J."/>
            <person name="Zhou D."/>
            <person name="Weng S."/>
            <person name="Chi M."/>
            <person name="Gu Z."/>
            <person name="He J."/>
            <person name="Li F."/>
            <person name="Wang M."/>
        </authorList>
    </citation>
    <scope>NUCLEOTIDE SEQUENCE [LARGE SCALE GENOMIC DNA]</scope>
    <source>
        <strain evidence="5">ZL_2023a</strain>
    </source>
</reference>
<gene>
    <name evidence="5" type="ORF">OTU49_011327</name>
</gene>
<feature type="compositionally biased region" description="Basic and acidic residues" evidence="2">
    <location>
        <begin position="821"/>
        <end position="836"/>
    </location>
</feature>
<dbReference type="SMART" id="SM00358">
    <property type="entry name" value="DSRM"/>
    <property type="match status" value="1"/>
</dbReference>
<feature type="compositionally biased region" description="Basic residues" evidence="2">
    <location>
        <begin position="89"/>
        <end position="124"/>
    </location>
</feature>
<dbReference type="SUPFAM" id="SSF54768">
    <property type="entry name" value="dsRNA-binding domain-like"/>
    <property type="match status" value="1"/>
</dbReference>
<dbReference type="InterPro" id="IPR000467">
    <property type="entry name" value="G_patch_dom"/>
</dbReference>
<feature type="compositionally biased region" description="Basic residues" evidence="2">
    <location>
        <begin position="971"/>
        <end position="982"/>
    </location>
</feature>
<dbReference type="GO" id="GO:0048024">
    <property type="term" value="P:regulation of mRNA splicing, via spliceosome"/>
    <property type="evidence" value="ECO:0007669"/>
    <property type="project" value="TreeGrafter"/>
</dbReference>
<feature type="compositionally biased region" description="Polar residues" evidence="2">
    <location>
        <begin position="1165"/>
        <end position="1181"/>
    </location>
</feature>
<feature type="compositionally biased region" description="Basic and acidic residues" evidence="2">
    <location>
        <begin position="856"/>
        <end position="897"/>
    </location>
</feature>
<dbReference type="PROSITE" id="PS50137">
    <property type="entry name" value="DS_RBD"/>
    <property type="match status" value="1"/>
</dbReference>
<feature type="compositionally biased region" description="Basic and acidic residues" evidence="2">
    <location>
        <begin position="1031"/>
        <end position="1042"/>
    </location>
</feature>
<evidence type="ECO:0000259" key="3">
    <source>
        <dbReference type="PROSITE" id="PS50137"/>
    </source>
</evidence>
<dbReference type="Gene3D" id="3.30.160.20">
    <property type="match status" value="1"/>
</dbReference>
<feature type="domain" description="G-patch" evidence="4">
    <location>
        <begin position="1297"/>
        <end position="1343"/>
    </location>
</feature>
<name>A0AAW0W4F8_CHEQU</name>
<dbReference type="Proteomes" id="UP001445076">
    <property type="component" value="Unassembled WGS sequence"/>
</dbReference>
<dbReference type="InterPro" id="IPR032922">
    <property type="entry name" value="SON"/>
</dbReference>
<feature type="compositionally biased region" description="Polar residues" evidence="2">
    <location>
        <begin position="640"/>
        <end position="663"/>
    </location>
</feature>
<feature type="compositionally biased region" description="Basic and acidic residues" evidence="2">
    <location>
        <begin position="943"/>
        <end position="970"/>
    </location>
</feature>
<comment type="caution">
    <text evidence="5">The sequence shown here is derived from an EMBL/GenBank/DDBJ whole genome shotgun (WGS) entry which is preliminary data.</text>
</comment>
<feature type="region of interest" description="Disordered" evidence="2">
    <location>
        <begin position="1098"/>
        <end position="1129"/>
    </location>
</feature>
<feature type="compositionally biased region" description="Basic residues" evidence="2">
    <location>
        <begin position="920"/>
        <end position="942"/>
    </location>
</feature>
<feature type="compositionally biased region" description="Acidic residues" evidence="2">
    <location>
        <begin position="811"/>
        <end position="820"/>
    </location>
</feature>
<dbReference type="SMART" id="SM00443">
    <property type="entry name" value="G_patch"/>
    <property type="match status" value="1"/>
</dbReference>
<feature type="compositionally biased region" description="Polar residues" evidence="2">
    <location>
        <begin position="411"/>
        <end position="429"/>
    </location>
</feature>
<dbReference type="GO" id="GO:0051726">
    <property type="term" value="P:regulation of cell cycle"/>
    <property type="evidence" value="ECO:0007669"/>
    <property type="project" value="InterPro"/>
</dbReference>
<feature type="compositionally biased region" description="Acidic residues" evidence="2">
    <location>
        <begin position="57"/>
        <end position="70"/>
    </location>
</feature>
<feature type="compositionally biased region" description="Basic and acidic residues" evidence="2">
    <location>
        <begin position="1196"/>
        <end position="1205"/>
    </location>
</feature>
<organism evidence="5 6">
    <name type="scientific">Cherax quadricarinatus</name>
    <name type="common">Australian red claw crayfish</name>
    <dbReference type="NCBI Taxonomy" id="27406"/>
    <lineage>
        <taxon>Eukaryota</taxon>
        <taxon>Metazoa</taxon>
        <taxon>Ecdysozoa</taxon>
        <taxon>Arthropoda</taxon>
        <taxon>Crustacea</taxon>
        <taxon>Multicrustacea</taxon>
        <taxon>Malacostraca</taxon>
        <taxon>Eumalacostraca</taxon>
        <taxon>Eucarida</taxon>
        <taxon>Decapoda</taxon>
        <taxon>Pleocyemata</taxon>
        <taxon>Astacidea</taxon>
        <taxon>Parastacoidea</taxon>
        <taxon>Parastacidae</taxon>
        <taxon>Cherax</taxon>
    </lineage>
</organism>
<evidence type="ECO:0000313" key="5">
    <source>
        <dbReference type="EMBL" id="KAK8724299.1"/>
    </source>
</evidence>
<feature type="region of interest" description="Disordered" evidence="2">
    <location>
        <begin position="166"/>
        <end position="208"/>
    </location>
</feature>